<dbReference type="Pfam" id="PF01359">
    <property type="entry name" value="Transposase_1"/>
    <property type="match status" value="1"/>
</dbReference>
<evidence type="ECO:0000313" key="1">
    <source>
        <dbReference type="EMBL" id="JAC38132.1"/>
    </source>
</evidence>
<dbReference type="PANTHER" id="PTHR46060:SF1">
    <property type="entry name" value="MARINER MOS1 TRANSPOSASE-LIKE PROTEIN"/>
    <property type="match status" value="1"/>
</dbReference>
<accession>A0A034V7M5</accession>
<sequence length="356" mass="41029">MEKRIEQRACLKFCASNEVTATESLKMLQKCFGEHTLSRSQVFSWHKAFSEGREVIENLPHACRPSTSVNDSNVDKVTETVLENRRVGIRDIAEDLNISYGSTQQILNNVLGMKRVNDTLVPKDLNLLQKRRRVEIATEMLDNLAEDPKFVKRIITGDAAWIYEYDVEAAEKSSEKSTNNEPKPKKPRQSRSKIKVMLIVFFDYRGVVHHEFVPQGQTIDKKYYLAVLKRLHGAICRERPELWAENSWILHHDNAPLHSNMMVTDFLAKHETRVITQPPHSPDLAPFDFFLFSKLKNMLRGTRHESVEAIQSHALKALMAIPDKAYNKCMESWVKRWHACIGANGDYFQGDNKDLH</sequence>
<gene>
    <name evidence="1" type="primary">MOS1T</name>
</gene>
<dbReference type="GO" id="GO:0003676">
    <property type="term" value="F:nucleic acid binding"/>
    <property type="evidence" value="ECO:0007669"/>
    <property type="project" value="InterPro"/>
</dbReference>
<reference evidence="1" key="1">
    <citation type="journal article" date="2014" name="BMC Genomics">
        <title>Characterizing the developmental transcriptome of the oriental fruit fly, Bactrocera dorsalis (Diptera: Tephritidae) through comparative genomic analysis with Drosophila melanogaster utilizing modENCODE datasets.</title>
        <authorList>
            <person name="Geib S.M."/>
            <person name="Calla B."/>
            <person name="Hall B."/>
            <person name="Hou S."/>
            <person name="Manoukis N.C."/>
        </authorList>
    </citation>
    <scope>NUCLEOTIDE SEQUENCE</scope>
    <source>
        <strain evidence="1">Punador</strain>
    </source>
</reference>
<dbReference type="InterPro" id="IPR001888">
    <property type="entry name" value="Transposase_1"/>
</dbReference>
<dbReference type="EMBL" id="GAKP01020820">
    <property type="protein sequence ID" value="JAC38132.1"/>
    <property type="molecule type" value="Transcribed_RNA"/>
</dbReference>
<dbReference type="OrthoDB" id="6118231at2759"/>
<proteinExistence type="predicted"/>
<dbReference type="Gene3D" id="3.30.420.10">
    <property type="entry name" value="Ribonuclease H-like superfamily/Ribonuclease H"/>
    <property type="match status" value="1"/>
</dbReference>
<name>A0A034V7M5_BACDO</name>
<dbReference type="InterPro" id="IPR052709">
    <property type="entry name" value="Transposase-MT_Hybrid"/>
</dbReference>
<organism evidence="1">
    <name type="scientific">Bactrocera dorsalis</name>
    <name type="common">Oriental fruit fly</name>
    <name type="synonym">Dacus dorsalis</name>
    <dbReference type="NCBI Taxonomy" id="27457"/>
    <lineage>
        <taxon>Eukaryota</taxon>
        <taxon>Metazoa</taxon>
        <taxon>Ecdysozoa</taxon>
        <taxon>Arthropoda</taxon>
        <taxon>Hexapoda</taxon>
        <taxon>Insecta</taxon>
        <taxon>Pterygota</taxon>
        <taxon>Neoptera</taxon>
        <taxon>Endopterygota</taxon>
        <taxon>Diptera</taxon>
        <taxon>Brachycera</taxon>
        <taxon>Muscomorpha</taxon>
        <taxon>Tephritoidea</taxon>
        <taxon>Tephritidae</taxon>
        <taxon>Bactrocera</taxon>
        <taxon>Bactrocera</taxon>
    </lineage>
</organism>
<dbReference type="PANTHER" id="PTHR46060">
    <property type="entry name" value="MARINER MOS1 TRANSPOSASE-LIKE PROTEIN"/>
    <property type="match status" value="1"/>
</dbReference>
<dbReference type="AlphaFoldDB" id="A0A034V7M5"/>
<dbReference type="InterPro" id="IPR036397">
    <property type="entry name" value="RNaseH_sf"/>
</dbReference>
<protein>
    <submittedName>
        <fullName evidence="1">Mariner Mos1 transposase</fullName>
    </submittedName>
</protein>
<dbReference type="Gene3D" id="1.10.10.1450">
    <property type="match status" value="1"/>
</dbReference>